<accession>A0ABD3CNM1</accession>
<dbReference type="AlphaFoldDB" id="A0ABD3CNM1"/>
<protein>
    <submittedName>
        <fullName evidence="1">Uncharacterized protein</fullName>
    </submittedName>
</protein>
<evidence type="ECO:0000313" key="1">
    <source>
        <dbReference type="EMBL" id="KAL3631560.1"/>
    </source>
</evidence>
<keyword evidence="2" id="KW-1185">Reference proteome</keyword>
<gene>
    <name evidence="1" type="ORF">CASFOL_024544</name>
</gene>
<dbReference type="EMBL" id="JAVIJP010000032">
    <property type="protein sequence ID" value="KAL3631560.1"/>
    <property type="molecule type" value="Genomic_DNA"/>
</dbReference>
<reference evidence="2" key="1">
    <citation type="journal article" date="2024" name="IScience">
        <title>Strigolactones Initiate the Formation of Haustorium-like Structures in Castilleja.</title>
        <authorList>
            <person name="Buerger M."/>
            <person name="Peterson D."/>
            <person name="Chory J."/>
        </authorList>
    </citation>
    <scope>NUCLEOTIDE SEQUENCE [LARGE SCALE GENOMIC DNA]</scope>
</reference>
<organism evidence="1 2">
    <name type="scientific">Castilleja foliolosa</name>
    <dbReference type="NCBI Taxonomy" id="1961234"/>
    <lineage>
        <taxon>Eukaryota</taxon>
        <taxon>Viridiplantae</taxon>
        <taxon>Streptophyta</taxon>
        <taxon>Embryophyta</taxon>
        <taxon>Tracheophyta</taxon>
        <taxon>Spermatophyta</taxon>
        <taxon>Magnoliopsida</taxon>
        <taxon>eudicotyledons</taxon>
        <taxon>Gunneridae</taxon>
        <taxon>Pentapetalae</taxon>
        <taxon>asterids</taxon>
        <taxon>lamiids</taxon>
        <taxon>Lamiales</taxon>
        <taxon>Orobanchaceae</taxon>
        <taxon>Pedicularideae</taxon>
        <taxon>Castillejinae</taxon>
        <taxon>Castilleja</taxon>
    </lineage>
</organism>
<proteinExistence type="predicted"/>
<sequence>MGGFERQVKVRAMELKHIFKKGFRVVGNSCKKGWHKIKHIRK</sequence>
<evidence type="ECO:0000313" key="2">
    <source>
        <dbReference type="Proteomes" id="UP001632038"/>
    </source>
</evidence>
<comment type="caution">
    <text evidence="1">The sequence shown here is derived from an EMBL/GenBank/DDBJ whole genome shotgun (WGS) entry which is preliminary data.</text>
</comment>
<dbReference type="Proteomes" id="UP001632038">
    <property type="component" value="Unassembled WGS sequence"/>
</dbReference>
<name>A0ABD3CNM1_9LAMI</name>